<evidence type="ECO:0000313" key="1">
    <source>
        <dbReference type="EMBL" id="EEG72550.1"/>
    </source>
</evidence>
<keyword evidence="2" id="KW-1185">Reference proteome</keyword>
<protein>
    <submittedName>
        <fullName evidence="1">Uncharacterized protein</fullName>
    </submittedName>
</protein>
<dbReference type="Proteomes" id="UP000004893">
    <property type="component" value="Unassembled WGS sequence"/>
</dbReference>
<dbReference type="AlphaFoldDB" id="C0C616"/>
<sequence length="41" mass="5179">MNWGIYRLDKREFKPKEKYYLDIKAKYMQGQQFGRKISEYK</sequence>
<comment type="caution">
    <text evidence="1">The sequence shown here is derived from an EMBL/GenBank/DDBJ whole genome shotgun (WGS) entry which is preliminary data.</text>
</comment>
<dbReference type="EMBL" id="ABYI02000041">
    <property type="protein sequence ID" value="EEG72550.1"/>
    <property type="molecule type" value="Genomic_DNA"/>
</dbReference>
<reference evidence="1" key="2">
    <citation type="submission" date="2013-06" db="EMBL/GenBank/DDBJ databases">
        <title>Draft genome sequence of Clostridium hylemonae (DSM 15053).</title>
        <authorList>
            <person name="Sudarsanam P."/>
            <person name="Ley R."/>
            <person name="Guruge J."/>
            <person name="Turnbaugh P.J."/>
            <person name="Mahowald M."/>
            <person name="Liep D."/>
            <person name="Gordon J."/>
        </authorList>
    </citation>
    <scope>NUCLEOTIDE SEQUENCE</scope>
    <source>
        <strain evidence="1">DSM 15053</strain>
    </source>
</reference>
<organism evidence="1 2">
    <name type="scientific">[Clostridium] hylemonae DSM 15053</name>
    <dbReference type="NCBI Taxonomy" id="553973"/>
    <lineage>
        <taxon>Bacteria</taxon>
        <taxon>Bacillati</taxon>
        <taxon>Bacillota</taxon>
        <taxon>Clostridia</taxon>
        <taxon>Lachnospirales</taxon>
        <taxon>Lachnospiraceae</taxon>
    </lineage>
</organism>
<dbReference type="STRING" id="553973.CLOHYLEM_07553"/>
<proteinExistence type="predicted"/>
<accession>C0C616</accession>
<dbReference type="HOGENOM" id="CLU_3268039_0_0_9"/>
<name>C0C616_9FIRM</name>
<gene>
    <name evidence="1" type="ORF">CLOHYLEM_07553</name>
</gene>
<evidence type="ECO:0000313" key="2">
    <source>
        <dbReference type="Proteomes" id="UP000004893"/>
    </source>
</evidence>
<reference evidence="1" key="1">
    <citation type="submission" date="2009-02" db="EMBL/GenBank/DDBJ databases">
        <authorList>
            <person name="Fulton L."/>
            <person name="Clifton S."/>
            <person name="Fulton B."/>
            <person name="Xu J."/>
            <person name="Minx P."/>
            <person name="Pepin K.H."/>
            <person name="Johnson M."/>
            <person name="Bhonagiri V."/>
            <person name="Nash W.E."/>
            <person name="Mardis E.R."/>
            <person name="Wilson R.K."/>
        </authorList>
    </citation>
    <scope>NUCLEOTIDE SEQUENCE [LARGE SCALE GENOMIC DNA]</scope>
    <source>
        <strain evidence="1">DSM 15053</strain>
    </source>
</reference>